<reference evidence="9" key="1">
    <citation type="journal article" date="2015" name="Sci. Rep.">
        <title>Updating algal evolutionary relationships through plastid genome sequencing: did alveolate plastids emerge through endosymbiosis of an ochrophyte?</title>
        <authorList>
            <person name="Sevcikova T."/>
            <person name="Horak A."/>
            <person name="Klimes V."/>
            <person name="Zbrankova V."/>
            <person name="Demir-Hilton E."/>
            <person name="Sudek S."/>
            <person name="Jenkins J."/>
            <person name="Schmutz J."/>
            <person name="Pribyl P."/>
            <person name="Fousek J."/>
            <person name="Vlcek C."/>
            <person name="Lang B.F."/>
            <person name="Obornik M."/>
            <person name="Worden A.Z."/>
            <person name="Elias M."/>
        </authorList>
    </citation>
    <scope>NUCLEOTIDE SEQUENCE</scope>
</reference>
<dbReference type="PRINTS" id="PR00125">
    <property type="entry name" value="ATPASEDELTA"/>
</dbReference>
<sequence>MLISSEKIQKIFQNPTFLEQQKEEILLNIFPGLTVTTKSFLKVLTERSHISLIPAISEEFNELMLKFKNATKVKIITASPLEESFGPLLLKTLKKVTNSEEIMLNIAYNPKLLGGVIIEYNSVAIDASILKEFSLFFNDI</sequence>
<accession>A0A0D3MKM6</accession>
<proteinExistence type="inferred from homology"/>
<name>A0A0D3MKM6_9STRA</name>
<protein>
    <submittedName>
        <fullName evidence="9">ATP synthase CF1 subunit delta</fullName>
    </submittedName>
</protein>
<organism evidence="9">
    <name type="scientific">Ochromonas sp. CCMP1393</name>
    <dbReference type="NCBI Taxonomy" id="420556"/>
    <lineage>
        <taxon>Eukaryota</taxon>
        <taxon>Sar</taxon>
        <taxon>Stramenopiles</taxon>
        <taxon>Ochrophyta</taxon>
        <taxon>Chrysophyceae</taxon>
        <taxon>Chromulinales</taxon>
        <taxon>Chromulinaceae</taxon>
        <taxon>Ochromonas</taxon>
    </lineage>
</organism>
<keyword evidence="3" id="KW-0813">Transport</keyword>
<evidence type="ECO:0000256" key="8">
    <source>
        <dbReference type="ARBA" id="ARBA00023310"/>
    </source>
</evidence>
<dbReference type="Pfam" id="PF00213">
    <property type="entry name" value="OSCP"/>
    <property type="match status" value="1"/>
</dbReference>
<dbReference type="PANTHER" id="PTHR11910">
    <property type="entry name" value="ATP SYNTHASE DELTA CHAIN"/>
    <property type="match status" value="1"/>
</dbReference>
<evidence type="ECO:0000256" key="4">
    <source>
        <dbReference type="ARBA" id="ARBA00022781"/>
    </source>
</evidence>
<evidence type="ECO:0000313" key="9">
    <source>
        <dbReference type="EMBL" id="AIM52777.1"/>
    </source>
</evidence>
<keyword evidence="6" id="KW-0793">Thylakoid</keyword>
<dbReference type="Gene3D" id="1.10.520.20">
    <property type="entry name" value="N-terminal domain of the delta subunit of the F1F0-ATP synthase"/>
    <property type="match status" value="1"/>
</dbReference>
<keyword evidence="4" id="KW-0375">Hydrogen ion transport</keyword>
<evidence type="ECO:0000256" key="2">
    <source>
        <dbReference type="ARBA" id="ARBA00007046"/>
    </source>
</evidence>
<evidence type="ECO:0000256" key="1">
    <source>
        <dbReference type="ARBA" id="ARBA00004370"/>
    </source>
</evidence>
<geneLocation type="plastid" evidence="9"/>
<gene>
    <name evidence="9" type="primary">atpD</name>
</gene>
<evidence type="ECO:0000256" key="3">
    <source>
        <dbReference type="ARBA" id="ARBA00022448"/>
    </source>
</evidence>
<keyword evidence="8" id="KW-0066">ATP synthesis</keyword>
<dbReference type="InterPro" id="IPR000711">
    <property type="entry name" value="ATPase_OSCP/dsu"/>
</dbReference>
<keyword evidence="9" id="KW-0934">Plastid</keyword>
<keyword evidence="7" id="KW-0472">Membrane</keyword>
<comment type="similarity">
    <text evidence="2">Belongs to the ATPase delta chain family.</text>
</comment>
<dbReference type="AlphaFoldDB" id="A0A0D3MKM6"/>
<evidence type="ECO:0000256" key="7">
    <source>
        <dbReference type="ARBA" id="ARBA00023136"/>
    </source>
</evidence>
<dbReference type="InterPro" id="IPR026015">
    <property type="entry name" value="ATP_synth_OSCP/delta_N_sf"/>
</dbReference>
<dbReference type="SUPFAM" id="SSF47928">
    <property type="entry name" value="N-terminal domain of the delta subunit of the F1F0-ATP synthase"/>
    <property type="match status" value="1"/>
</dbReference>
<dbReference type="NCBIfam" id="TIGR01145">
    <property type="entry name" value="ATP_synt_delta"/>
    <property type="match status" value="1"/>
</dbReference>
<evidence type="ECO:0000256" key="6">
    <source>
        <dbReference type="ARBA" id="ARBA00023078"/>
    </source>
</evidence>
<evidence type="ECO:0000256" key="5">
    <source>
        <dbReference type="ARBA" id="ARBA00023065"/>
    </source>
</evidence>
<dbReference type="GO" id="GO:0016020">
    <property type="term" value="C:membrane"/>
    <property type="evidence" value="ECO:0007669"/>
    <property type="project" value="UniProtKB-SubCell"/>
</dbReference>
<keyword evidence="5" id="KW-0406">Ion transport</keyword>
<comment type="subcellular location">
    <subcellularLocation>
        <location evidence="1">Membrane</location>
    </subcellularLocation>
</comment>
<dbReference type="EMBL" id="KJ877675">
    <property type="protein sequence ID" value="AIM52777.1"/>
    <property type="molecule type" value="Genomic_DNA"/>
</dbReference>
<dbReference type="GO" id="GO:0046933">
    <property type="term" value="F:proton-transporting ATP synthase activity, rotational mechanism"/>
    <property type="evidence" value="ECO:0007669"/>
    <property type="project" value="InterPro"/>
</dbReference>